<evidence type="ECO:0000313" key="3">
    <source>
        <dbReference type="EMBL" id="ADJ24259.1"/>
    </source>
</evidence>
<gene>
    <name evidence="3" type="ordered locus">Hden_2462</name>
</gene>
<dbReference type="PRINTS" id="PR00081">
    <property type="entry name" value="GDHRDH"/>
</dbReference>
<proteinExistence type="inferred from homology"/>
<accession>D8JSG5</accession>
<keyword evidence="2" id="KW-0560">Oxidoreductase</keyword>
<dbReference type="KEGG" id="hdn:Hden_2462"/>
<dbReference type="AlphaFoldDB" id="D8JSG5"/>
<dbReference type="Gene3D" id="3.40.50.720">
    <property type="entry name" value="NAD(P)-binding Rossmann-like Domain"/>
    <property type="match status" value="1"/>
</dbReference>
<comment type="similarity">
    <text evidence="1">Belongs to the short-chain dehydrogenases/reductases (SDR) family.</text>
</comment>
<dbReference type="HOGENOM" id="CLU_1136843_0_0_5"/>
<dbReference type="PANTHER" id="PTHR43639">
    <property type="entry name" value="OXIDOREDUCTASE, SHORT-CHAIN DEHYDROGENASE/REDUCTASE FAMILY (AFU_ORTHOLOGUE AFUA_5G02870)"/>
    <property type="match status" value="1"/>
</dbReference>
<dbReference type="Proteomes" id="UP000002033">
    <property type="component" value="Chromosome"/>
</dbReference>
<keyword evidence="4" id="KW-1185">Reference proteome</keyword>
<dbReference type="RefSeq" id="WP_013216418.1">
    <property type="nucleotide sequence ID" value="NC_014313.1"/>
</dbReference>
<dbReference type="STRING" id="582899.Hden_2462"/>
<reference evidence="4" key="1">
    <citation type="journal article" date="2011" name="J. Bacteriol.">
        <title>Genome sequences of eight morphologically diverse alphaproteobacteria.</title>
        <authorList>
            <consortium name="US DOE Joint Genome Institute"/>
            <person name="Brown P.J."/>
            <person name="Kysela D.T."/>
            <person name="Buechlein A."/>
            <person name="Hemmerich C."/>
            <person name="Brun Y.V."/>
        </authorList>
    </citation>
    <scope>NUCLEOTIDE SEQUENCE [LARGE SCALE GENOMIC DNA]</scope>
    <source>
        <strain evidence="4">ATCC 51888 / DSM 1869 / NCIB 11706 / TK 0415</strain>
    </source>
</reference>
<evidence type="ECO:0000256" key="1">
    <source>
        <dbReference type="ARBA" id="ARBA00006484"/>
    </source>
</evidence>
<name>D8JSG5_HYPDA</name>
<dbReference type="Pfam" id="PF00106">
    <property type="entry name" value="adh_short"/>
    <property type="match status" value="1"/>
</dbReference>
<protein>
    <recommendedName>
        <fullName evidence="5">Short-chain dehydrogenase/reductase SDR</fullName>
    </recommendedName>
</protein>
<evidence type="ECO:0008006" key="5">
    <source>
        <dbReference type="Google" id="ProtNLM"/>
    </source>
</evidence>
<evidence type="ECO:0000256" key="2">
    <source>
        <dbReference type="ARBA" id="ARBA00023002"/>
    </source>
</evidence>
<dbReference type="InterPro" id="IPR002347">
    <property type="entry name" value="SDR_fam"/>
</dbReference>
<dbReference type="SUPFAM" id="SSF51735">
    <property type="entry name" value="NAD(P)-binding Rossmann-fold domains"/>
    <property type="match status" value="1"/>
</dbReference>
<evidence type="ECO:0000313" key="4">
    <source>
        <dbReference type="Proteomes" id="UP000002033"/>
    </source>
</evidence>
<sequence length="248" mass="25982">MYMDRVSTSADGYVTSEFAQARILITGLTATSGIDIARSFADLQARLIVHTAELSPELIELAAVLTQTAGDIRLHTQNISSADSAAAFAQTSAQAYGGLDAAVNMASISSDELAAVKRDSDLEMLITEKLSPLAQLTRIVANRMNLVLSEGLILNVLKMPRPTSARDTAVAGYARTALAAMTANEAQGWAGQGIRINAVGPCVVGDSGFNDGAVLTNEPDVATLALYLASHRGRRLSGHVFDADGMAC</sequence>
<dbReference type="PANTHER" id="PTHR43639:SF1">
    <property type="entry name" value="SHORT-CHAIN DEHYDROGENASE_REDUCTASE FAMILY PROTEIN"/>
    <property type="match status" value="1"/>
</dbReference>
<dbReference type="GO" id="GO:0016491">
    <property type="term" value="F:oxidoreductase activity"/>
    <property type="evidence" value="ECO:0007669"/>
    <property type="project" value="UniProtKB-KW"/>
</dbReference>
<dbReference type="EMBL" id="CP002083">
    <property type="protein sequence ID" value="ADJ24259.1"/>
    <property type="molecule type" value="Genomic_DNA"/>
</dbReference>
<dbReference type="InterPro" id="IPR036291">
    <property type="entry name" value="NAD(P)-bd_dom_sf"/>
</dbReference>
<organism evidence="3 4">
    <name type="scientific">Hyphomicrobium denitrificans (strain ATCC 51888 / DSM 1869 / NCIMB 11706 / TK 0415)</name>
    <dbReference type="NCBI Taxonomy" id="582899"/>
    <lineage>
        <taxon>Bacteria</taxon>
        <taxon>Pseudomonadati</taxon>
        <taxon>Pseudomonadota</taxon>
        <taxon>Alphaproteobacteria</taxon>
        <taxon>Hyphomicrobiales</taxon>
        <taxon>Hyphomicrobiaceae</taxon>
        <taxon>Hyphomicrobium</taxon>
    </lineage>
</organism>
<dbReference type="eggNOG" id="COG1028">
    <property type="taxonomic scope" value="Bacteria"/>
</dbReference>